<evidence type="ECO:0000256" key="1">
    <source>
        <dbReference type="ARBA" id="ARBA00000085"/>
    </source>
</evidence>
<proteinExistence type="predicted"/>
<sequence length="398" mass="43368">MTECSLAAIMGHCSEKGVVLHTLATDYLPAERTDMDALVRAAERLGTSLVPKLFDAMPLGIIIINETRQAVYCNGAFRGLAEEVGNADPVGMRPGEALGCVHALDGVNGCGTTVFCRHCGAARAILESFRGTTGFHECLLQRSREGFSDALVLQVFTVPFEFEGRQYSLFSGMDVGHEKRALEMERLVFHKLLNSASGLVMLSNLLEDEVGEPLSEYTSHMRSASKALVGQIRNYQIWGAVEQGRIKVIPESMSPARLVGQVVGDCDNIDVGHECRVLTDCSHAGEISTDPDLVRLVLGVLLENAMEASAQGGSVSLACETLDQGVLFSVTNEGFFTSVQRARMFKRAFSTKGEGRGFGLYRASLVVNRYLNGRIWFEEQDGRVVFYVQLPAKLDASI</sequence>
<dbReference type="SUPFAM" id="SSF55874">
    <property type="entry name" value="ATPase domain of HSP90 chaperone/DNA topoisomerase II/histidine kinase"/>
    <property type="match status" value="1"/>
</dbReference>
<evidence type="ECO:0000313" key="7">
    <source>
        <dbReference type="Proteomes" id="UP000438699"/>
    </source>
</evidence>
<dbReference type="InterPro" id="IPR003594">
    <property type="entry name" value="HATPase_dom"/>
</dbReference>
<dbReference type="EMBL" id="WAIE01000001">
    <property type="protein sequence ID" value="KAB1443060.1"/>
    <property type="molecule type" value="Genomic_DNA"/>
</dbReference>
<gene>
    <name evidence="6" type="ORF">F8A88_02000</name>
</gene>
<feature type="domain" description="Histidine kinase" evidence="5">
    <location>
        <begin position="187"/>
        <end position="394"/>
    </location>
</feature>
<comment type="caution">
    <text evidence="6">The sequence shown here is derived from an EMBL/GenBank/DDBJ whole genome shotgun (WGS) entry which is preliminary data.</text>
</comment>
<reference evidence="6 7" key="1">
    <citation type="journal article" date="2017" name="Int. J. Syst. Evol. Microbiol.">
        <title>Desulfovibrio senegalensis sp. nov., a mesophilic sulfate reducer isolated from marine sediment.</title>
        <authorList>
            <person name="Thioye A."/>
            <person name="Gam Z.B.A."/>
            <person name="Mbengue M."/>
            <person name="Cayol J.L."/>
            <person name="Joseph-Bartoli M."/>
            <person name="Toure-Kane C."/>
            <person name="Labat M."/>
        </authorList>
    </citation>
    <scope>NUCLEOTIDE SEQUENCE [LARGE SCALE GENOMIC DNA]</scope>
    <source>
        <strain evidence="6 7">DSM 101509</strain>
    </source>
</reference>
<dbReference type="PANTHER" id="PTHR42878:SF14">
    <property type="entry name" value="OSMOLARITY TWO-COMPONENT SYSTEM PROTEIN SSK1"/>
    <property type="match status" value="1"/>
</dbReference>
<dbReference type="Pfam" id="PF02518">
    <property type="entry name" value="HATPase_c"/>
    <property type="match status" value="1"/>
</dbReference>
<dbReference type="SMART" id="SM00387">
    <property type="entry name" value="HATPase_c"/>
    <property type="match status" value="1"/>
</dbReference>
<evidence type="ECO:0000256" key="2">
    <source>
        <dbReference type="ARBA" id="ARBA00012438"/>
    </source>
</evidence>
<dbReference type="GO" id="GO:0004673">
    <property type="term" value="F:protein histidine kinase activity"/>
    <property type="evidence" value="ECO:0007669"/>
    <property type="project" value="UniProtKB-EC"/>
</dbReference>
<evidence type="ECO:0000256" key="3">
    <source>
        <dbReference type="ARBA" id="ARBA00022679"/>
    </source>
</evidence>
<dbReference type="PANTHER" id="PTHR42878">
    <property type="entry name" value="TWO-COMPONENT HISTIDINE KINASE"/>
    <property type="match status" value="1"/>
</dbReference>
<dbReference type="InterPro" id="IPR050351">
    <property type="entry name" value="BphY/WalK/GraS-like"/>
</dbReference>
<evidence type="ECO:0000256" key="4">
    <source>
        <dbReference type="ARBA" id="ARBA00022777"/>
    </source>
</evidence>
<dbReference type="EC" id="2.7.13.3" evidence="2"/>
<dbReference type="PROSITE" id="PS50109">
    <property type="entry name" value="HIS_KIN"/>
    <property type="match status" value="1"/>
</dbReference>
<evidence type="ECO:0000313" key="6">
    <source>
        <dbReference type="EMBL" id="KAB1443060.1"/>
    </source>
</evidence>
<dbReference type="InterPro" id="IPR036890">
    <property type="entry name" value="HATPase_C_sf"/>
</dbReference>
<dbReference type="GO" id="GO:0007234">
    <property type="term" value="P:osmosensory signaling via phosphorelay pathway"/>
    <property type="evidence" value="ECO:0007669"/>
    <property type="project" value="TreeGrafter"/>
</dbReference>
<keyword evidence="4 6" id="KW-0418">Kinase</keyword>
<organism evidence="6 7">
    <name type="scientific">Pseudodesulfovibrio senegalensis</name>
    <dbReference type="NCBI Taxonomy" id="1721087"/>
    <lineage>
        <taxon>Bacteria</taxon>
        <taxon>Pseudomonadati</taxon>
        <taxon>Thermodesulfobacteriota</taxon>
        <taxon>Desulfovibrionia</taxon>
        <taxon>Desulfovibrionales</taxon>
        <taxon>Desulfovibrionaceae</taxon>
    </lineage>
</organism>
<dbReference type="AlphaFoldDB" id="A0A6N6N499"/>
<dbReference type="GO" id="GO:0030295">
    <property type="term" value="F:protein kinase activator activity"/>
    <property type="evidence" value="ECO:0007669"/>
    <property type="project" value="TreeGrafter"/>
</dbReference>
<dbReference type="InterPro" id="IPR005467">
    <property type="entry name" value="His_kinase_dom"/>
</dbReference>
<dbReference type="GO" id="GO:0000156">
    <property type="term" value="F:phosphorelay response regulator activity"/>
    <property type="evidence" value="ECO:0007669"/>
    <property type="project" value="TreeGrafter"/>
</dbReference>
<keyword evidence="3" id="KW-0808">Transferase</keyword>
<comment type="catalytic activity">
    <reaction evidence="1">
        <text>ATP + protein L-histidine = ADP + protein N-phospho-L-histidine.</text>
        <dbReference type="EC" id="2.7.13.3"/>
    </reaction>
</comment>
<protein>
    <recommendedName>
        <fullName evidence="2">histidine kinase</fullName>
        <ecNumber evidence="2">2.7.13.3</ecNumber>
    </recommendedName>
</protein>
<accession>A0A6N6N499</accession>
<name>A0A6N6N499_9BACT</name>
<evidence type="ECO:0000259" key="5">
    <source>
        <dbReference type="PROSITE" id="PS50109"/>
    </source>
</evidence>
<dbReference type="Proteomes" id="UP000438699">
    <property type="component" value="Unassembled WGS sequence"/>
</dbReference>
<dbReference type="Gene3D" id="3.30.565.10">
    <property type="entry name" value="Histidine kinase-like ATPase, C-terminal domain"/>
    <property type="match status" value="1"/>
</dbReference>
<keyword evidence="7" id="KW-1185">Reference proteome</keyword>